<evidence type="ECO:0000313" key="4">
    <source>
        <dbReference type="EMBL" id="MTU68554.1"/>
    </source>
</evidence>
<sequence length="183" mass="20561">MANNPYLYPMKYLLFYIISLLSLTACIHEELPPEGGFALEEGDPLPEFSISNPDGTVSKKDLENKFALIIFFSTTCSDCQKAFPDISTLYHTYKDDPSVCVLLIARGETEEQVAAYFREHQYNMKFFADPDLNVYSLFADNTIPRVFLADKDGTIILTQTEKVDAGLLISGGVEPHPYKPEKS</sequence>
<dbReference type="GeneID" id="49205486"/>
<organism evidence="6 7">
    <name type="scientific">Parabacteroides merdae</name>
    <dbReference type="NCBI Taxonomy" id="46503"/>
    <lineage>
        <taxon>Bacteria</taxon>
        <taxon>Pseudomonadati</taxon>
        <taxon>Bacteroidota</taxon>
        <taxon>Bacteroidia</taxon>
        <taxon>Bacteroidales</taxon>
        <taxon>Tannerellaceae</taxon>
        <taxon>Parabacteroides</taxon>
    </lineage>
</organism>
<dbReference type="GO" id="GO:0016209">
    <property type="term" value="F:antioxidant activity"/>
    <property type="evidence" value="ECO:0007669"/>
    <property type="project" value="InterPro"/>
</dbReference>
<dbReference type="PANTHER" id="PTHR42852">
    <property type="entry name" value="THIOL:DISULFIDE INTERCHANGE PROTEIN DSBE"/>
    <property type="match status" value="1"/>
</dbReference>
<gene>
    <name evidence="2" type="ORF">CE91St3_14950</name>
    <name evidence="6" type="ORF">DW828_11650</name>
    <name evidence="3" type="ORF">GMD82_07550</name>
    <name evidence="4" type="ORF">GMD92_05595</name>
    <name evidence="5" type="ORF">GME02_01555</name>
</gene>
<dbReference type="PANTHER" id="PTHR42852:SF17">
    <property type="entry name" value="THIOREDOXIN-LIKE PROTEIN HI_1115"/>
    <property type="match status" value="1"/>
</dbReference>
<dbReference type="GO" id="GO:0016491">
    <property type="term" value="F:oxidoreductase activity"/>
    <property type="evidence" value="ECO:0007669"/>
    <property type="project" value="InterPro"/>
</dbReference>
<dbReference type="Proteomes" id="UP000482671">
    <property type="component" value="Unassembled WGS sequence"/>
</dbReference>
<evidence type="ECO:0000313" key="10">
    <source>
        <dbReference type="Proteomes" id="UP000482671"/>
    </source>
</evidence>
<dbReference type="EMBL" id="BQNZ01000001">
    <property type="protein sequence ID" value="GKH71632.1"/>
    <property type="molecule type" value="Genomic_DNA"/>
</dbReference>
<feature type="domain" description="Thioredoxin" evidence="1">
    <location>
        <begin position="39"/>
        <end position="183"/>
    </location>
</feature>
<dbReference type="Proteomes" id="UP000286260">
    <property type="component" value="Unassembled WGS sequence"/>
</dbReference>
<dbReference type="Proteomes" id="UP000434916">
    <property type="component" value="Unassembled WGS sequence"/>
</dbReference>
<dbReference type="EMBL" id="WNDA01000006">
    <property type="protein sequence ID" value="MTU68554.1"/>
    <property type="molecule type" value="Genomic_DNA"/>
</dbReference>
<dbReference type="EMBL" id="WNCN01000008">
    <property type="protein sequence ID" value="MTU39341.1"/>
    <property type="molecule type" value="Genomic_DNA"/>
</dbReference>
<reference evidence="2" key="3">
    <citation type="submission" date="2022-01" db="EMBL/GenBank/DDBJ databases">
        <title>Novel bile acid biosynthetic pathways are enriched in the microbiome of centenarians.</title>
        <authorList>
            <person name="Sato Y."/>
            <person name="Atarashi K."/>
            <person name="Plichta R.D."/>
            <person name="Arai Y."/>
            <person name="Sasajima S."/>
            <person name="Kearney M.S."/>
            <person name="Suda W."/>
            <person name="Takeshita K."/>
            <person name="Sasaki T."/>
            <person name="Okamoto S."/>
            <person name="Skelly N.A."/>
            <person name="Okamura Y."/>
            <person name="Vlamakis H."/>
            <person name="Li Y."/>
            <person name="Tanoue T."/>
            <person name="Takei H."/>
            <person name="Nittono H."/>
            <person name="Narushima S."/>
            <person name="Irie J."/>
            <person name="Itoh H."/>
            <person name="Moriya K."/>
            <person name="Sugiura Y."/>
            <person name="Suematsu M."/>
            <person name="Moritoki N."/>
            <person name="Shibata S."/>
            <person name="Littman R.D."/>
            <person name="Fischbach A.M."/>
            <person name="Uwamino Y."/>
            <person name="Inoue T."/>
            <person name="Honda A."/>
            <person name="Hattori M."/>
            <person name="Murai T."/>
            <person name="Xavier J.R."/>
            <person name="Hirose N."/>
            <person name="Honda K."/>
        </authorList>
    </citation>
    <scope>NUCLEOTIDE SEQUENCE</scope>
    <source>
        <strain evidence="2">CE91-St3</strain>
    </source>
</reference>
<dbReference type="PROSITE" id="PS51352">
    <property type="entry name" value="THIOREDOXIN_2"/>
    <property type="match status" value="1"/>
</dbReference>
<evidence type="ECO:0000313" key="8">
    <source>
        <dbReference type="Proteomes" id="UP000434916"/>
    </source>
</evidence>
<evidence type="ECO:0000313" key="7">
    <source>
        <dbReference type="Proteomes" id="UP000286260"/>
    </source>
</evidence>
<dbReference type="InterPro" id="IPR036249">
    <property type="entry name" value="Thioredoxin-like_sf"/>
</dbReference>
<dbReference type="Proteomes" id="UP000448908">
    <property type="component" value="Unassembled WGS sequence"/>
</dbReference>
<evidence type="ECO:0000259" key="1">
    <source>
        <dbReference type="PROSITE" id="PS51352"/>
    </source>
</evidence>
<comment type="caution">
    <text evidence="6">The sequence shown here is derived from an EMBL/GenBank/DDBJ whole genome shotgun (WGS) entry which is preliminary data.</text>
</comment>
<reference evidence="8 9" key="2">
    <citation type="journal article" date="2019" name="Nat. Med.">
        <title>A library of human gut bacterial isolates paired with longitudinal multiomics data enables mechanistic microbiome research.</title>
        <authorList>
            <person name="Poyet M."/>
            <person name="Groussin M."/>
            <person name="Gibbons S.M."/>
            <person name="Avila-Pacheco J."/>
            <person name="Jiang X."/>
            <person name="Kearney S.M."/>
            <person name="Perrotta A.R."/>
            <person name="Berdy B."/>
            <person name="Zhao S."/>
            <person name="Lieberman T.D."/>
            <person name="Swanson P.K."/>
            <person name="Smith M."/>
            <person name="Roesemann S."/>
            <person name="Alexander J.E."/>
            <person name="Rich S.A."/>
            <person name="Livny J."/>
            <person name="Vlamakis H."/>
            <person name="Clish C."/>
            <person name="Bullock K."/>
            <person name="Deik A."/>
            <person name="Scott J."/>
            <person name="Pierce K.A."/>
            <person name="Xavier R.J."/>
            <person name="Alm E.J."/>
        </authorList>
    </citation>
    <scope>NUCLEOTIDE SEQUENCE [LARGE SCALE GENOMIC DNA]</scope>
    <source>
        <strain evidence="5 10">BIOML-A11</strain>
        <strain evidence="4 9">BIOML-A16</strain>
        <strain evidence="3 8">BIOML-A29</strain>
    </source>
</reference>
<evidence type="ECO:0000313" key="2">
    <source>
        <dbReference type="EMBL" id="GKH71632.1"/>
    </source>
</evidence>
<proteinExistence type="predicted"/>
<reference evidence="6 7" key="1">
    <citation type="submission" date="2018-08" db="EMBL/GenBank/DDBJ databases">
        <title>A genome reference for cultivated species of the human gut microbiota.</title>
        <authorList>
            <person name="Zou Y."/>
            <person name="Xue W."/>
            <person name="Luo G."/>
        </authorList>
    </citation>
    <scope>NUCLEOTIDE SEQUENCE [LARGE SCALE GENOMIC DNA]</scope>
    <source>
        <strain evidence="6 7">AM34-17</strain>
    </source>
</reference>
<evidence type="ECO:0000313" key="5">
    <source>
        <dbReference type="EMBL" id="MTV00373.1"/>
    </source>
</evidence>
<dbReference type="RefSeq" id="WP_005638224.1">
    <property type="nucleotide sequence ID" value="NZ_BAABYG010000001.1"/>
</dbReference>
<dbReference type="EMBL" id="QSII01000015">
    <property type="protein sequence ID" value="RHC84173.1"/>
    <property type="molecule type" value="Genomic_DNA"/>
</dbReference>
<dbReference type="SUPFAM" id="SSF52833">
    <property type="entry name" value="Thioredoxin-like"/>
    <property type="match status" value="1"/>
</dbReference>
<evidence type="ECO:0000313" key="6">
    <source>
        <dbReference type="EMBL" id="RHC84173.1"/>
    </source>
</evidence>
<protein>
    <submittedName>
        <fullName evidence="3">Redoxin domain-containing protein</fullName>
    </submittedName>
    <submittedName>
        <fullName evidence="6">TlpA family protein disulfide reductase</fullName>
    </submittedName>
</protein>
<name>A0A3R5Z5A0_9BACT</name>
<dbReference type="AlphaFoldDB" id="A0A3R5Z5A0"/>
<dbReference type="InterPro" id="IPR013766">
    <property type="entry name" value="Thioredoxin_domain"/>
</dbReference>
<evidence type="ECO:0000313" key="3">
    <source>
        <dbReference type="EMBL" id="MTU39341.1"/>
    </source>
</evidence>
<accession>A0A3R5Z5A0</accession>
<dbReference type="CDD" id="cd02966">
    <property type="entry name" value="TlpA_like_family"/>
    <property type="match status" value="1"/>
</dbReference>
<evidence type="ECO:0000313" key="9">
    <source>
        <dbReference type="Proteomes" id="UP000448908"/>
    </source>
</evidence>
<keyword evidence="8" id="KW-1185">Reference proteome</keyword>
<dbReference type="InterPro" id="IPR050553">
    <property type="entry name" value="Thioredoxin_ResA/DsbE_sf"/>
</dbReference>
<dbReference type="Proteomes" id="UP001055114">
    <property type="component" value="Unassembled WGS sequence"/>
</dbReference>
<dbReference type="InterPro" id="IPR000866">
    <property type="entry name" value="AhpC/TSA"/>
</dbReference>
<dbReference type="OrthoDB" id="462848at2"/>
<dbReference type="EMBL" id="WNDD01000001">
    <property type="protein sequence ID" value="MTV00373.1"/>
    <property type="molecule type" value="Genomic_DNA"/>
</dbReference>
<dbReference type="Pfam" id="PF00578">
    <property type="entry name" value="AhpC-TSA"/>
    <property type="match status" value="1"/>
</dbReference>
<dbReference type="Gene3D" id="3.40.30.10">
    <property type="entry name" value="Glutaredoxin"/>
    <property type="match status" value="1"/>
</dbReference>